<reference evidence="2" key="1">
    <citation type="journal article" date="2021" name="PeerJ">
        <title>Extensive microbial diversity within the chicken gut microbiome revealed by metagenomics and culture.</title>
        <authorList>
            <person name="Gilroy R."/>
            <person name="Ravi A."/>
            <person name="Getino M."/>
            <person name="Pursley I."/>
            <person name="Horton D.L."/>
            <person name="Alikhan N.F."/>
            <person name="Baker D."/>
            <person name="Gharbi K."/>
            <person name="Hall N."/>
            <person name="Watson M."/>
            <person name="Adriaenssens E.M."/>
            <person name="Foster-Nyarko E."/>
            <person name="Jarju S."/>
            <person name="Secka A."/>
            <person name="Antonio M."/>
            <person name="Oren A."/>
            <person name="Chaudhuri R.R."/>
            <person name="La Ragione R."/>
            <person name="Hildebrand F."/>
            <person name="Pallen M.J."/>
        </authorList>
    </citation>
    <scope>NUCLEOTIDE SEQUENCE</scope>
    <source>
        <strain evidence="2">USAMLcec4-12693</strain>
    </source>
</reference>
<organism evidence="2 3">
    <name type="scientific">Merdimonas faecis</name>
    <dbReference type="NCBI Taxonomy" id="1653435"/>
    <lineage>
        <taxon>Bacteria</taxon>
        <taxon>Bacillati</taxon>
        <taxon>Bacillota</taxon>
        <taxon>Clostridia</taxon>
        <taxon>Lachnospirales</taxon>
        <taxon>Lachnospiraceae</taxon>
        <taxon>Merdimonas</taxon>
    </lineage>
</organism>
<reference evidence="2" key="2">
    <citation type="submission" date="2021-09" db="EMBL/GenBank/DDBJ databases">
        <authorList>
            <person name="Gilroy R."/>
        </authorList>
    </citation>
    <scope>NUCLEOTIDE SEQUENCE</scope>
    <source>
        <strain evidence="2">USAMLcec4-12693</strain>
    </source>
</reference>
<name>A0A9D2VWZ1_9FIRM</name>
<gene>
    <name evidence="2" type="ORF">K8V39_04005</name>
</gene>
<sequence>MQLFHRSRAEHKDHDTPYSCPPPSGLLEEIELAKREMNDAYNHFQSASDPDLIDCCIYRGNAAWKRYQFLIREAKQTQMGT</sequence>
<accession>A0A9D2VWZ1</accession>
<evidence type="ECO:0000313" key="2">
    <source>
        <dbReference type="EMBL" id="HJH49409.1"/>
    </source>
</evidence>
<dbReference type="OrthoDB" id="1809893at2"/>
<dbReference type="EMBL" id="DYXE01000039">
    <property type="protein sequence ID" value="HJH49409.1"/>
    <property type="molecule type" value="Genomic_DNA"/>
</dbReference>
<dbReference type="AlphaFoldDB" id="A0A9D2VWZ1"/>
<dbReference type="Proteomes" id="UP000813420">
    <property type="component" value="Unassembled WGS sequence"/>
</dbReference>
<dbReference type="InterPro" id="IPR019644">
    <property type="entry name" value="DUF2508"/>
</dbReference>
<dbReference type="Pfam" id="PF10704">
    <property type="entry name" value="DUF2508"/>
    <property type="match status" value="1"/>
</dbReference>
<protein>
    <submittedName>
        <fullName evidence="2">YaaL family protein</fullName>
    </submittedName>
</protein>
<dbReference type="RefSeq" id="WP_070088563.1">
    <property type="nucleotide sequence ID" value="NZ_CABMJS010000015.1"/>
</dbReference>
<evidence type="ECO:0000313" key="3">
    <source>
        <dbReference type="Proteomes" id="UP000813420"/>
    </source>
</evidence>
<proteinExistence type="predicted"/>
<comment type="caution">
    <text evidence="2">The sequence shown here is derived from an EMBL/GenBank/DDBJ whole genome shotgun (WGS) entry which is preliminary data.</text>
</comment>
<evidence type="ECO:0000256" key="1">
    <source>
        <dbReference type="SAM" id="MobiDB-lite"/>
    </source>
</evidence>
<feature type="region of interest" description="Disordered" evidence="1">
    <location>
        <begin position="1"/>
        <end position="23"/>
    </location>
</feature>